<dbReference type="Proteomes" id="UP001147747">
    <property type="component" value="Unassembled WGS sequence"/>
</dbReference>
<name>A0A9W9W7A2_9EURO</name>
<dbReference type="EMBL" id="JAPZBU010000004">
    <property type="protein sequence ID" value="KAJ5407696.1"/>
    <property type="molecule type" value="Genomic_DNA"/>
</dbReference>
<reference evidence="1" key="1">
    <citation type="submission" date="2022-12" db="EMBL/GenBank/DDBJ databases">
        <authorList>
            <person name="Petersen C."/>
        </authorList>
    </citation>
    <scope>NUCLEOTIDE SEQUENCE</scope>
    <source>
        <strain evidence="1">IBT 29677</strain>
    </source>
</reference>
<organism evidence="1 2">
    <name type="scientific">Penicillium cosmopolitanum</name>
    <dbReference type="NCBI Taxonomy" id="1131564"/>
    <lineage>
        <taxon>Eukaryota</taxon>
        <taxon>Fungi</taxon>
        <taxon>Dikarya</taxon>
        <taxon>Ascomycota</taxon>
        <taxon>Pezizomycotina</taxon>
        <taxon>Eurotiomycetes</taxon>
        <taxon>Eurotiomycetidae</taxon>
        <taxon>Eurotiales</taxon>
        <taxon>Aspergillaceae</taxon>
        <taxon>Penicillium</taxon>
    </lineage>
</organism>
<keyword evidence="2" id="KW-1185">Reference proteome</keyword>
<reference evidence="1" key="2">
    <citation type="journal article" date="2023" name="IMA Fungus">
        <title>Comparative genomic study of the Penicillium genus elucidates a diverse pangenome and 15 lateral gene transfer events.</title>
        <authorList>
            <person name="Petersen C."/>
            <person name="Sorensen T."/>
            <person name="Nielsen M.R."/>
            <person name="Sondergaard T.E."/>
            <person name="Sorensen J.L."/>
            <person name="Fitzpatrick D.A."/>
            <person name="Frisvad J.C."/>
            <person name="Nielsen K.L."/>
        </authorList>
    </citation>
    <scope>NUCLEOTIDE SEQUENCE</scope>
    <source>
        <strain evidence="1">IBT 29677</strain>
    </source>
</reference>
<accession>A0A9W9W7A2</accession>
<dbReference type="GeneID" id="81365196"/>
<comment type="caution">
    <text evidence="1">The sequence shown here is derived from an EMBL/GenBank/DDBJ whole genome shotgun (WGS) entry which is preliminary data.</text>
</comment>
<dbReference type="OrthoDB" id="3862662at2759"/>
<dbReference type="AlphaFoldDB" id="A0A9W9W7A2"/>
<evidence type="ECO:0000313" key="1">
    <source>
        <dbReference type="EMBL" id="KAJ5407696.1"/>
    </source>
</evidence>
<proteinExistence type="predicted"/>
<gene>
    <name evidence="1" type="ORF">N7509_001579</name>
</gene>
<sequence>MGQSVHGHQCDASGIVISENSPLQIREYSHVTFETLARMMAEIAHDHVERLIPDHVDSLPLTFPYNMRTMMNFIKELPGNSTKNGSLAAVDGFATLYEVACNRWPSTV</sequence>
<evidence type="ECO:0000313" key="2">
    <source>
        <dbReference type="Proteomes" id="UP001147747"/>
    </source>
</evidence>
<dbReference type="RefSeq" id="XP_056492011.1">
    <property type="nucleotide sequence ID" value="XM_056626216.1"/>
</dbReference>
<protein>
    <submittedName>
        <fullName evidence="1">Uncharacterized protein</fullName>
    </submittedName>
</protein>